<name>A0A165JAT5_9AGAM</name>
<dbReference type="Proteomes" id="UP000076761">
    <property type="component" value="Unassembled WGS sequence"/>
</dbReference>
<sequence>MDEVVNGPSLALNDAGMQYRCPAGKHAHRRRNFPVGTTGISHGAGRKARTVAGHGANPHSAVSREHGAVNSSLPASQ</sequence>
<evidence type="ECO:0000313" key="3">
    <source>
        <dbReference type="Proteomes" id="UP000076761"/>
    </source>
</evidence>
<evidence type="ECO:0000256" key="1">
    <source>
        <dbReference type="SAM" id="MobiDB-lite"/>
    </source>
</evidence>
<feature type="region of interest" description="Disordered" evidence="1">
    <location>
        <begin position="29"/>
        <end position="77"/>
    </location>
</feature>
<protein>
    <submittedName>
        <fullName evidence="2">Uncharacterized protein</fullName>
    </submittedName>
</protein>
<organism evidence="2 3">
    <name type="scientific">Neolentinus lepideus HHB14362 ss-1</name>
    <dbReference type="NCBI Taxonomy" id="1314782"/>
    <lineage>
        <taxon>Eukaryota</taxon>
        <taxon>Fungi</taxon>
        <taxon>Dikarya</taxon>
        <taxon>Basidiomycota</taxon>
        <taxon>Agaricomycotina</taxon>
        <taxon>Agaricomycetes</taxon>
        <taxon>Gloeophyllales</taxon>
        <taxon>Gloeophyllaceae</taxon>
        <taxon>Neolentinus</taxon>
    </lineage>
</organism>
<dbReference type="AlphaFoldDB" id="A0A165JAT5"/>
<gene>
    <name evidence="2" type="ORF">NEOLEDRAFT_1184929</name>
</gene>
<accession>A0A165JAT5</accession>
<proteinExistence type="predicted"/>
<keyword evidence="3" id="KW-1185">Reference proteome</keyword>
<dbReference type="EMBL" id="KV425869">
    <property type="protein sequence ID" value="KZT13992.1"/>
    <property type="molecule type" value="Genomic_DNA"/>
</dbReference>
<reference evidence="2 3" key="1">
    <citation type="journal article" date="2016" name="Mol. Biol. Evol.">
        <title>Comparative Genomics of Early-Diverging Mushroom-Forming Fungi Provides Insights into the Origins of Lignocellulose Decay Capabilities.</title>
        <authorList>
            <person name="Nagy L.G."/>
            <person name="Riley R."/>
            <person name="Tritt A."/>
            <person name="Adam C."/>
            <person name="Daum C."/>
            <person name="Floudas D."/>
            <person name="Sun H."/>
            <person name="Yadav J.S."/>
            <person name="Pangilinan J."/>
            <person name="Larsson K.H."/>
            <person name="Matsuura K."/>
            <person name="Barry K."/>
            <person name="Labutti K."/>
            <person name="Kuo R."/>
            <person name="Ohm R.A."/>
            <person name="Bhattacharya S.S."/>
            <person name="Shirouzu T."/>
            <person name="Yoshinaga Y."/>
            <person name="Martin F.M."/>
            <person name="Grigoriev I.V."/>
            <person name="Hibbett D.S."/>
        </authorList>
    </citation>
    <scope>NUCLEOTIDE SEQUENCE [LARGE SCALE GENOMIC DNA]</scope>
    <source>
        <strain evidence="2 3">HHB14362 ss-1</strain>
    </source>
</reference>
<evidence type="ECO:0000313" key="2">
    <source>
        <dbReference type="EMBL" id="KZT13992.1"/>
    </source>
</evidence>
<dbReference type="InParanoid" id="A0A165JAT5"/>